<feature type="domain" description="Rhodanese" evidence="3">
    <location>
        <begin position="190"/>
        <end position="301"/>
    </location>
</feature>
<name>A0AA36CZT5_9BILA</name>
<gene>
    <name evidence="4" type="ORF">MSPICULIGERA_LOCUS16240</name>
</gene>
<evidence type="ECO:0000256" key="1">
    <source>
        <dbReference type="ARBA" id="ARBA00022679"/>
    </source>
</evidence>
<evidence type="ECO:0000256" key="2">
    <source>
        <dbReference type="ARBA" id="ARBA00022737"/>
    </source>
</evidence>
<feature type="domain" description="Rhodanese" evidence="3">
    <location>
        <begin position="15"/>
        <end position="152"/>
    </location>
</feature>
<keyword evidence="2" id="KW-0677">Repeat</keyword>
<keyword evidence="1" id="KW-0808">Transferase</keyword>
<dbReference type="Gene3D" id="3.40.250.10">
    <property type="entry name" value="Rhodanese-like domain"/>
    <property type="match status" value="2"/>
</dbReference>
<keyword evidence="5" id="KW-1185">Reference proteome</keyword>
<dbReference type="Proteomes" id="UP001177023">
    <property type="component" value="Unassembled WGS sequence"/>
</dbReference>
<dbReference type="Pfam" id="PF00581">
    <property type="entry name" value="Rhodanese"/>
    <property type="match status" value="2"/>
</dbReference>
<dbReference type="AlphaFoldDB" id="A0AA36CZT5"/>
<dbReference type="InterPro" id="IPR036873">
    <property type="entry name" value="Rhodanese-like_dom_sf"/>
</dbReference>
<reference evidence="4" key="1">
    <citation type="submission" date="2023-06" db="EMBL/GenBank/DDBJ databases">
        <authorList>
            <person name="Delattre M."/>
        </authorList>
    </citation>
    <scope>NUCLEOTIDE SEQUENCE</scope>
    <source>
        <strain evidence="4">AF72</strain>
    </source>
</reference>
<dbReference type="EMBL" id="CATQJA010002652">
    <property type="protein sequence ID" value="CAJ0577976.1"/>
    <property type="molecule type" value="Genomic_DNA"/>
</dbReference>
<organism evidence="4 5">
    <name type="scientific">Mesorhabditis spiculigera</name>
    <dbReference type="NCBI Taxonomy" id="96644"/>
    <lineage>
        <taxon>Eukaryota</taxon>
        <taxon>Metazoa</taxon>
        <taxon>Ecdysozoa</taxon>
        <taxon>Nematoda</taxon>
        <taxon>Chromadorea</taxon>
        <taxon>Rhabditida</taxon>
        <taxon>Rhabditina</taxon>
        <taxon>Rhabditomorpha</taxon>
        <taxon>Rhabditoidea</taxon>
        <taxon>Rhabditidae</taxon>
        <taxon>Mesorhabditinae</taxon>
        <taxon>Mesorhabditis</taxon>
    </lineage>
</organism>
<dbReference type="GO" id="GO:0004792">
    <property type="term" value="F:thiosulfate-cyanide sulfurtransferase activity"/>
    <property type="evidence" value="ECO:0007669"/>
    <property type="project" value="TreeGrafter"/>
</dbReference>
<dbReference type="SMART" id="SM00450">
    <property type="entry name" value="RHOD"/>
    <property type="match status" value="2"/>
</dbReference>
<sequence>MPRIISADELTGLIAKGGVVLLDASWVMCPKGDTAEWHKKYDGHPDALVNDKKHAEFDSKRLPGARPFPLDVFCPPGNQTRFDFYTPEQFQALLRYLGVNQGDTLVTYARGPMAGMSFAARAAFVLELYGLAPLVLNGGLTAWKGDVESAKWTAPPPGNITINTFQPEGRLATFDELYKGHDQGNSTFDNLDKINYLDCRPKEMFDEGKGAILGPKSTGYHLKGASHFGNGRICGDQGLVDDQQIKQVTNGLKPGVETVTACNTGLGASLAWLALRHVGIPAKMFNGSMTEIAARDSSLINEK</sequence>
<dbReference type="PROSITE" id="PS50206">
    <property type="entry name" value="RHODANESE_3"/>
    <property type="match status" value="2"/>
</dbReference>
<protein>
    <recommendedName>
        <fullName evidence="3">Rhodanese domain-containing protein</fullName>
    </recommendedName>
</protein>
<dbReference type="InterPro" id="IPR045078">
    <property type="entry name" value="TST/MPST-like"/>
</dbReference>
<evidence type="ECO:0000313" key="4">
    <source>
        <dbReference type="EMBL" id="CAJ0577976.1"/>
    </source>
</evidence>
<feature type="non-terminal residue" evidence="4">
    <location>
        <position position="1"/>
    </location>
</feature>
<evidence type="ECO:0000259" key="3">
    <source>
        <dbReference type="PROSITE" id="PS50206"/>
    </source>
</evidence>
<dbReference type="PANTHER" id="PTHR11364:SF27">
    <property type="entry name" value="SULFURTRANSFERASE"/>
    <property type="match status" value="1"/>
</dbReference>
<accession>A0AA36CZT5</accession>
<proteinExistence type="predicted"/>
<comment type="caution">
    <text evidence="4">The sequence shown here is derived from an EMBL/GenBank/DDBJ whole genome shotgun (WGS) entry which is preliminary data.</text>
</comment>
<dbReference type="CDD" id="cd01448">
    <property type="entry name" value="TST_Repeat_1"/>
    <property type="match status" value="1"/>
</dbReference>
<dbReference type="SUPFAM" id="SSF52821">
    <property type="entry name" value="Rhodanese/Cell cycle control phosphatase"/>
    <property type="match status" value="2"/>
</dbReference>
<dbReference type="GO" id="GO:0005739">
    <property type="term" value="C:mitochondrion"/>
    <property type="evidence" value="ECO:0007669"/>
    <property type="project" value="TreeGrafter"/>
</dbReference>
<evidence type="ECO:0000313" key="5">
    <source>
        <dbReference type="Proteomes" id="UP001177023"/>
    </source>
</evidence>
<dbReference type="PANTHER" id="PTHR11364">
    <property type="entry name" value="THIOSULFATE SULFERTANSFERASE"/>
    <property type="match status" value="1"/>
</dbReference>
<dbReference type="InterPro" id="IPR001763">
    <property type="entry name" value="Rhodanese-like_dom"/>
</dbReference>